<accession>A0AA97AQ38</accession>
<proteinExistence type="inferred from homology"/>
<dbReference type="Pfam" id="PF13458">
    <property type="entry name" value="Peripla_BP_6"/>
    <property type="match status" value="1"/>
</dbReference>
<dbReference type="InterPro" id="IPR028081">
    <property type="entry name" value="Leu-bd"/>
</dbReference>
<evidence type="ECO:0000256" key="2">
    <source>
        <dbReference type="ARBA" id="ARBA00022729"/>
    </source>
</evidence>
<dbReference type="Gene3D" id="3.40.50.2300">
    <property type="match status" value="2"/>
</dbReference>
<evidence type="ECO:0000256" key="1">
    <source>
        <dbReference type="ARBA" id="ARBA00010062"/>
    </source>
</evidence>
<dbReference type="SUPFAM" id="SSF53822">
    <property type="entry name" value="Periplasmic binding protein-like I"/>
    <property type="match status" value="1"/>
</dbReference>
<feature type="transmembrane region" description="Helical" evidence="4">
    <location>
        <begin position="9"/>
        <end position="28"/>
    </location>
</feature>
<dbReference type="InterPro" id="IPR011990">
    <property type="entry name" value="TPR-like_helical_dom_sf"/>
</dbReference>
<name>A0AA97AQ38_9CYAN</name>
<evidence type="ECO:0000313" key="6">
    <source>
        <dbReference type="EMBL" id="WNZ22818.1"/>
    </source>
</evidence>
<dbReference type="RefSeq" id="WP_316434359.1">
    <property type="nucleotide sequence ID" value="NZ_CP053586.1"/>
</dbReference>
<comment type="similarity">
    <text evidence="1">Belongs to the leucine-binding protein family.</text>
</comment>
<reference evidence="6" key="1">
    <citation type="submission" date="2020-05" db="EMBL/GenBank/DDBJ databases">
        <authorList>
            <person name="Zhu T."/>
            <person name="Keshari N."/>
            <person name="Lu X."/>
        </authorList>
    </citation>
    <scope>NUCLEOTIDE SEQUENCE</scope>
    <source>
        <strain evidence="6">NK1-12</strain>
    </source>
</reference>
<dbReference type="InterPro" id="IPR051010">
    <property type="entry name" value="BCAA_transport"/>
</dbReference>
<keyword evidence="4" id="KW-0812">Transmembrane</keyword>
<dbReference type="CDD" id="cd06268">
    <property type="entry name" value="PBP1_ABC_transporter_LIVBP-like"/>
    <property type="match status" value="1"/>
</dbReference>
<organism evidence="6">
    <name type="scientific">Leptolyngbya sp. NK1-12</name>
    <dbReference type="NCBI Taxonomy" id="2547451"/>
    <lineage>
        <taxon>Bacteria</taxon>
        <taxon>Bacillati</taxon>
        <taxon>Cyanobacteriota</taxon>
        <taxon>Cyanophyceae</taxon>
        <taxon>Leptolyngbyales</taxon>
        <taxon>Leptolyngbyaceae</taxon>
        <taxon>Leptolyngbya group</taxon>
        <taxon>Leptolyngbya</taxon>
    </lineage>
</organism>
<evidence type="ECO:0000259" key="5">
    <source>
        <dbReference type="Pfam" id="PF13458"/>
    </source>
</evidence>
<dbReference type="PANTHER" id="PTHR30483">
    <property type="entry name" value="LEUCINE-SPECIFIC-BINDING PROTEIN"/>
    <property type="match status" value="1"/>
</dbReference>
<protein>
    <submittedName>
        <fullName evidence="6">Amino acid ABC transporter substrate-binding protein</fullName>
    </submittedName>
</protein>
<sequence length="470" mass="49531">MSRKNETPVLVLSLLITLGLIGGVAWWFTRGLFSGQNGAQSNSSLNSQTGNGQASFTDRSSTGTRVLNPQSAAAEKLAGAQAMANRNYTQAVTDFEAALQTNRNDPEALIYLNNARIGDQKAYTIAVSVPMATSTNPALEILRGVAQAQTQMNQTGGMGGVPLKVMIVSDDNNPTVARQVADALVKETEVLGVIGHFGSEATLAAAPIYEQGKLVMVSPTSTSVQISNAGNFVFRTVPSDRFTATALSRHLLNNLGKQNAAIYYNSASDYSRSLKDEFVTALTSDGGQVVAEFDLSSSGFNALDTVKQASQQGAEALVLAANTATLDAALQVIAVNRRTLPLLGGDSIYNPKTLQVGGENAVDMVVAVPWVLLSNPQSEFARTAKTLWGGDVNWRTAMAYDATQVLATAIGASPDRTGVQQSLASPDFSLAGATGTVRFLPSGDRNQAMQLVVVKPGERSGYGYDFVPLP</sequence>
<dbReference type="AlphaFoldDB" id="A0AA97AQ38"/>
<evidence type="ECO:0000256" key="3">
    <source>
        <dbReference type="SAM" id="MobiDB-lite"/>
    </source>
</evidence>
<dbReference type="InterPro" id="IPR028082">
    <property type="entry name" value="Peripla_BP_I"/>
</dbReference>
<evidence type="ECO:0000256" key="4">
    <source>
        <dbReference type="SAM" id="Phobius"/>
    </source>
</evidence>
<keyword evidence="4" id="KW-0472">Membrane</keyword>
<feature type="region of interest" description="Disordered" evidence="3">
    <location>
        <begin position="39"/>
        <end position="64"/>
    </location>
</feature>
<keyword evidence="4" id="KW-1133">Transmembrane helix</keyword>
<feature type="domain" description="Leucine-binding protein" evidence="5">
    <location>
        <begin position="124"/>
        <end position="455"/>
    </location>
</feature>
<keyword evidence="2" id="KW-0732">Signal</keyword>
<dbReference type="EMBL" id="CP053586">
    <property type="protein sequence ID" value="WNZ22818.1"/>
    <property type="molecule type" value="Genomic_DNA"/>
</dbReference>
<gene>
    <name evidence="6" type="ORF">HJG54_08085</name>
</gene>
<dbReference type="SUPFAM" id="SSF48452">
    <property type="entry name" value="TPR-like"/>
    <property type="match status" value="1"/>
</dbReference>
<dbReference type="PANTHER" id="PTHR30483:SF6">
    <property type="entry name" value="PERIPLASMIC BINDING PROTEIN OF ABC TRANSPORTER FOR NATURAL AMINO ACIDS"/>
    <property type="match status" value="1"/>
</dbReference>